<dbReference type="InterPro" id="IPR014748">
    <property type="entry name" value="Enoyl-CoA_hydra_C"/>
</dbReference>
<dbReference type="FunFam" id="3.90.226.10:FF:000009">
    <property type="entry name" value="Carnitinyl-CoA dehydratase"/>
    <property type="match status" value="1"/>
</dbReference>
<evidence type="ECO:0000256" key="2">
    <source>
        <dbReference type="ARBA" id="ARBA00023239"/>
    </source>
</evidence>
<dbReference type="KEGG" id="fox:FOXG_13406"/>
<comment type="similarity">
    <text evidence="1">Belongs to the enoyl-CoA hydratase/isomerase family.</text>
</comment>
<dbReference type="CDD" id="cd06558">
    <property type="entry name" value="crotonase-like"/>
    <property type="match status" value="1"/>
</dbReference>
<evidence type="ECO:0000313" key="3">
    <source>
        <dbReference type="EMBL" id="KNB14597.1"/>
    </source>
</evidence>
<keyword evidence="2" id="KW-0456">Lyase</keyword>
<dbReference type="RefSeq" id="XP_018252642.1">
    <property type="nucleotide sequence ID" value="XM_018393386.1"/>
</dbReference>
<dbReference type="InterPro" id="IPR001753">
    <property type="entry name" value="Enoyl-CoA_hydra/iso"/>
</dbReference>
<organism evidence="3 4">
    <name type="scientific">Fusarium oxysporum f. sp. lycopersici (strain 4287 / CBS 123668 / FGSC 9935 / NRRL 34936)</name>
    <name type="common">Fusarium vascular wilt of tomato</name>
    <dbReference type="NCBI Taxonomy" id="426428"/>
    <lineage>
        <taxon>Eukaryota</taxon>
        <taxon>Fungi</taxon>
        <taxon>Dikarya</taxon>
        <taxon>Ascomycota</taxon>
        <taxon>Pezizomycotina</taxon>
        <taxon>Sordariomycetes</taxon>
        <taxon>Hypocreomycetidae</taxon>
        <taxon>Hypocreales</taxon>
        <taxon>Nectriaceae</taxon>
        <taxon>Fusarium</taxon>
        <taxon>Fusarium oxysporum species complex</taxon>
    </lineage>
</organism>
<dbReference type="Gene3D" id="3.90.226.10">
    <property type="entry name" value="2-enoyl-CoA Hydratase, Chain A, domain 1"/>
    <property type="match status" value="1"/>
</dbReference>
<dbReference type="EMBL" id="DS231714">
    <property type="protein sequence ID" value="KNB14597.1"/>
    <property type="molecule type" value="Genomic_DNA"/>
</dbReference>
<protein>
    <submittedName>
        <fullName evidence="3">Enoyl-CoA hydratase</fullName>
    </submittedName>
</protein>
<dbReference type="VEuPathDB" id="FungiDB:FOXG_13406"/>
<dbReference type="PANTHER" id="PTHR11941:SF54">
    <property type="entry name" value="ENOYL-COA HYDRATASE, MITOCHONDRIAL"/>
    <property type="match status" value="1"/>
</dbReference>
<dbReference type="AlphaFoldDB" id="A0A0J9WSN6"/>
<dbReference type="GeneID" id="28954668"/>
<dbReference type="PANTHER" id="PTHR11941">
    <property type="entry name" value="ENOYL-COA HYDRATASE-RELATED"/>
    <property type="match status" value="1"/>
</dbReference>
<dbReference type="SUPFAM" id="SSF52096">
    <property type="entry name" value="ClpP/crotonase"/>
    <property type="match status" value="1"/>
</dbReference>
<reference evidence="3" key="1">
    <citation type="submission" date="2007-04" db="EMBL/GenBank/DDBJ databases">
        <authorList>
            <consortium name="The Broad Institute Genome Sequencing Platform"/>
            <person name="Birren B."/>
            <person name="Lander E."/>
            <person name="Galagan J."/>
            <person name="Nusbaum C."/>
            <person name="Devon K."/>
            <person name="Ma L.-J."/>
            <person name="Jaffe D."/>
            <person name="Butler J."/>
            <person name="Alvarez P."/>
            <person name="Gnerre S."/>
            <person name="Grabherr M."/>
            <person name="Kleber M."/>
            <person name="Mauceli E."/>
            <person name="Brockman W."/>
            <person name="MacCallum I.A."/>
            <person name="Young S."/>
            <person name="LaButti K."/>
            <person name="DeCaprio D."/>
            <person name="Crawford M."/>
            <person name="Koehrsen M."/>
            <person name="Engels R."/>
            <person name="Montgomery P."/>
            <person name="Pearson M."/>
            <person name="Howarth C."/>
            <person name="Larson L."/>
            <person name="White J."/>
            <person name="O'Leary S."/>
            <person name="Kodira C."/>
            <person name="Zeng Q."/>
            <person name="Yandava C."/>
            <person name="Alvarado L."/>
            <person name="Kistler C."/>
            <person name="Shim W.-B."/>
            <person name="Kang S."/>
            <person name="Woloshuk C."/>
        </authorList>
    </citation>
    <scope>NUCLEOTIDE SEQUENCE</scope>
    <source>
        <strain evidence="3">4287</strain>
    </source>
</reference>
<dbReference type="GO" id="GO:0016836">
    <property type="term" value="F:hydro-lyase activity"/>
    <property type="evidence" value="ECO:0007669"/>
    <property type="project" value="UniProtKB-ARBA"/>
</dbReference>
<dbReference type="FunFam" id="1.10.12.10:FF:000001">
    <property type="entry name" value="Probable enoyl-CoA hydratase, mitochondrial"/>
    <property type="match status" value="1"/>
</dbReference>
<dbReference type="OrthoDB" id="2018133at2759"/>
<gene>
    <name evidence="3" type="ORF">FOXG_13406</name>
</gene>
<dbReference type="GO" id="GO:0006635">
    <property type="term" value="P:fatty acid beta-oxidation"/>
    <property type="evidence" value="ECO:0007669"/>
    <property type="project" value="TreeGrafter"/>
</dbReference>
<evidence type="ECO:0000256" key="1">
    <source>
        <dbReference type="ARBA" id="ARBA00005254"/>
    </source>
</evidence>
<reference evidence="3" key="2">
    <citation type="journal article" date="2010" name="Nature">
        <title>Comparative genomics reveals mobile pathogenicity chromosomes in Fusarium.</title>
        <authorList>
            <person name="Ma L.J."/>
            <person name="van der Does H.C."/>
            <person name="Borkovich K.A."/>
            <person name="Coleman J.J."/>
            <person name="Daboussi M.J."/>
            <person name="Di Pietro A."/>
            <person name="Dufresne M."/>
            <person name="Freitag M."/>
            <person name="Grabherr M."/>
            <person name="Henrissat B."/>
            <person name="Houterman P.M."/>
            <person name="Kang S."/>
            <person name="Shim W.B."/>
            <person name="Woloshuk C."/>
            <person name="Xie X."/>
            <person name="Xu J.R."/>
            <person name="Antoniw J."/>
            <person name="Baker S.E."/>
            <person name="Bluhm B.H."/>
            <person name="Breakspear A."/>
            <person name="Brown D.W."/>
            <person name="Butchko R.A."/>
            <person name="Chapman S."/>
            <person name="Coulson R."/>
            <person name="Coutinho P.M."/>
            <person name="Danchin E.G."/>
            <person name="Diener A."/>
            <person name="Gale L.R."/>
            <person name="Gardiner D.M."/>
            <person name="Goff S."/>
            <person name="Hammond-Kosack K.E."/>
            <person name="Hilburn K."/>
            <person name="Hua-Van A."/>
            <person name="Jonkers W."/>
            <person name="Kazan K."/>
            <person name="Kodira C.D."/>
            <person name="Koehrsen M."/>
            <person name="Kumar L."/>
            <person name="Lee Y.H."/>
            <person name="Li L."/>
            <person name="Manners J.M."/>
            <person name="Miranda-Saavedra D."/>
            <person name="Mukherjee M."/>
            <person name="Park G."/>
            <person name="Park J."/>
            <person name="Park S.Y."/>
            <person name="Proctor R.H."/>
            <person name="Regev A."/>
            <person name="Ruiz-Roldan M.C."/>
            <person name="Sain D."/>
            <person name="Sakthikumar S."/>
            <person name="Sykes S."/>
            <person name="Schwartz D.C."/>
            <person name="Turgeon B.G."/>
            <person name="Wapinski I."/>
            <person name="Yoder O."/>
            <person name="Young S."/>
            <person name="Zeng Q."/>
            <person name="Zhou S."/>
            <person name="Galagan J."/>
            <person name="Cuomo C.A."/>
            <person name="Kistler H.C."/>
            <person name="Rep M."/>
        </authorList>
    </citation>
    <scope>NUCLEOTIDE SEQUENCE [LARGE SCALE GENOMIC DNA]</scope>
    <source>
        <strain evidence="3">4287</strain>
    </source>
</reference>
<evidence type="ECO:0000313" key="4">
    <source>
        <dbReference type="Proteomes" id="UP000009097"/>
    </source>
</evidence>
<accession>A0A0J9WSN6</accession>
<sequence>MSSVRWIKGQIVSALDETLMYDERLKQLTSLIFGLRIASFHHNQDLTEFPRQRTFQRHVTMENLQDIKLSTASDTGVALIQFNRPAKRNAFSQNMINEIVATLDHLDSVDTVRAVVLTGGPEGHFCAGMDLNELVELSTSKAHKIEFLKDLTDALARFSKPLIAAVVGFALGGGFEIALACDIIYAAEDAMFGLPEVKIGTIPGAGGTQRLARALGKHKAMEFVLTGEPASGAEFERLGVVTKVFPRSDVVQAATSLAEKIARLSAPVIETAKKAVLTVENSTLDAGMTHEKALYYSTFGLDDFKEGIQSFLQKRQPSFKHS</sequence>
<dbReference type="Proteomes" id="UP000009097">
    <property type="component" value="Unassembled WGS sequence"/>
</dbReference>
<proteinExistence type="inferred from homology"/>
<name>A0A0J9WSN6_FUSO4</name>
<dbReference type="Pfam" id="PF00378">
    <property type="entry name" value="ECH_1"/>
    <property type="match status" value="1"/>
</dbReference>
<dbReference type="GO" id="GO:0005739">
    <property type="term" value="C:mitochondrion"/>
    <property type="evidence" value="ECO:0007669"/>
    <property type="project" value="TreeGrafter"/>
</dbReference>
<dbReference type="Gene3D" id="1.10.12.10">
    <property type="entry name" value="Lyase 2-enoyl-coa Hydratase, Chain A, domain 2"/>
    <property type="match status" value="1"/>
</dbReference>
<dbReference type="InterPro" id="IPR029045">
    <property type="entry name" value="ClpP/crotonase-like_dom_sf"/>
</dbReference>